<dbReference type="RefSeq" id="WP_067634171.1">
    <property type="nucleotide sequence ID" value="NZ_CP013213.1"/>
</dbReference>
<dbReference type="PANTHER" id="PTHR30283">
    <property type="entry name" value="PEROXIDE STRESS RESPONSE PROTEIN YAAA"/>
    <property type="match status" value="1"/>
</dbReference>
<keyword evidence="3" id="KW-1185">Reference proteome</keyword>
<protein>
    <recommendedName>
        <fullName evidence="1">UPF0246 protein AOC36_10780</fullName>
    </recommendedName>
</protein>
<evidence type="ECO:0000313" key="2">
    <source>
        <dbReference type="EMBL" id="AMC94438.1"/>
    </source>
</evidence>
<dbReference type="STRING" id="1514105.AOC36_10780"/>
<evidence type="ECO:0000256" key="1">
    <source>
        <dbReference type="HAMAP-Rule" id="MF_00652"/>
    </source>
</evidence>
<dbReference type="InterPro" id="IPR005583">
    <property type="entry name" value="YaaA"/>
</dbReference>
<sequence>MIVVLSPTKKQRHRTQHAYTQPLFLFQAQKILELLQSKSHQELKALFKISDKLTASTYDLIHDNHITPALYLYEGEAFKALNPQTFTQETLDYANDHCRIFSSVYGLLRPMDGIQSYRLDFLTPFELNLKELWSGIVTESLNSLNAPIINCASKEFSQLMNRKQISNPIYDIEFLTKKADQPPKILSTHSKHARGLFTRYILENQITTLEGIIQFNLDGYQYTQTHMNTIQFVKEVQ</sequence>
<dbReference type="HAMAP" id="MF_00652">
    <property type="entry name" value="UPF0246"/>
    <property type="match status" value="1"/>
</dbReference>
<dbReference type="OrthoDB" id="9777133at2"/>
<proteinExistence type="inferred from homology"/>
<dbReference type="PANTHER" id="PTHR30283:SF4">
    <property type="entry name" value="PEROXIDE STRESS RESISTANCE PROTEIN YAAA"/>
    <property type="match status" value="1"/>
</dbReference>
<dbReference type="Pfam" id="PF03883">
    <property type="entry name" value="H2O2_YaaD"/>
    <property type="match status" value="1"/>
</dbReference>
<organism evidence="2 3">
    <name type="scientific">Erysipelothrix larvae</name>
    <dbReference type="NCBI Taxonomy" id="1514105"/>
    <lineage>
        <taxon>Bacteria</taxon>
        <taxon>Bacillati</taxon>
        <taxon>Bacillota</taxon>
        <taxon>Erysipelotrichia</taxon>
        <taxon>Erysipelotrichales</taxon>
        <taxon>Erysipelotrichaceae</taxon>
        <taxon>Erysipelothrix</taxon>
    </lineage>
</organism>
<name>A0A109UHN4_9FIRM</name>
<comment type="similarity">
    <text evidence="1">Belongs to the UPF0246 family.</text>
</comment>
<gene>
    <name evidence="2" type="ORF">AOC36_10780</name>
</gene>
<dbReference type="EMBL" id="CP013213">
    <property type="protein sequence ID" value="AMC94438.1"/>
    <property type="molecule type" value="Genomic_DNA"/>
</dbReference>
<evidence type="ECO:0000313" key="3">
    <source>
        <dbReference type="Proteomes" id="UP000063781"/>
    </source>
</evidence>
<accession>A0A109UHN4</accession>
<dbReference type="GO" id="GO:0033194">
    <property type="term" value="P:response to hydroperoxide"/>
    <property type="evidence" value="ECO:0007669"/>
    <property type="project" value="TreeGrafter"/>
</dbReference>
<dbReference type="KEGG" id="erl:AOC36_10780"/>
<dbReference type="AlphaFoldDB" id="A0A109UHN4"/>
<reference evidence="2 3" key="1">
    <citation type="submission" date="2015-10" db="EMBL/GenBank/DDBJ databases">
        <title>Erysipelothrix larvae sp. LV19 isolated from the larval gut of the rhinoceros beetle, Trypoxylus dichotomus.</title>
        <authorList>
            <person name="Lim S."/>
            <person name="Kim B.-C."/>
        </authorList>
    </citation>
    <scope>NUCLEOTIDE SEQUENCE [LARGE SCALE GENOMIC DNA]</scope>
    <source>
        <strain evidence="2 3">LV19</strain>
    </source>
</reference>
<dbReference type="GO" id="GO:0005829">
    <property type="term" value="C:cytosol"/>
    <property type="evidence" value="ECO:0007669"/>
    <property type="project" value="TreeGrafter"/>
</dbReference>
<dbReference type="Proteomes" id="UP000063781">
    <property type="component" value="Chromosome"/>
</dbReference>